<proteinExistence type="predicted"/>
<organism evidence="1 2">
    <name type="scientific">Dioscorea alata</name>
    <name type="common">Purple yam</name>
    <dbReference type="NCBI Taxonomy" id="55571"/>
    <lineage>
        <taxon>Eukaryota</taxon>
        <taxon>Viridiplantae</taxon>
        <taxon>Streptophyta</taxon>
        <taxon>Embryophyta</taxon>
        <taxon>Tracheophyta</taxon>
        <taxon>Spermatophyta</taxon>
        <taxon>Magnoliopsida</taxon>
        <taxon>Liliopsida</taxon>
        <taxon>Dioscoreales</taxon>
        <taxon>Dioscoreaceae</taxon>
        <taxon>Dioscorea</taxon>
    </lineage>
</organism>
<dbReference type="Proteomes" id="UP000827976">
    <property type="component" value="Chromosome 17"/>
</dbReference>
<evidence type="ECO:0000313" key="2">
    <source>
        <dbReference type="Proteomes" id="UP000827976"/>
    </source>
</evidence>
<accession>A0ACB7UEK8</accession>
<protein>
    <submittedName>
        <fullName evidence="1">Peroxisomal membrane protein 14</fullName>
    </submittedName>
</protein>
<keyword evidence="2" id="KW-1185">Reference proteome</keyword>
<name>A0ACB7UEK8_DIOAL</name>
<sequence>MEDQRKTSTIDPVAQAQTQESNPLSPVSNGGESVKEEAAHESSGRPPFAIPQPMREEQVQNAVNFLSHPKVKGSPVIFRRAFLEKKGLSKEEIDEAFRRVPDPAPSNAAGAGTTTTNQANQVSQPNPSTALQPQAPIQTLQPVAGGSSLGASLQQPRLQWKHALFAIGVLTASGAATGVLFKKMVVPRLQSWVQKVVEKDRESKKEDELKSSLAEEAAEAAKAAASAAAIVAKASQELVNAKNEERKHLELFMEMMDMQMKEMKSMSKTIRELEMRTENGRYEDKSIGVHTMNNGTTNNSWRNSQVDHSEPTYSSVFPKQVKVNGTSDSDFGTVRPSSAPASVEPLAQPPHPKSYMEIMAMIQRGEKPPGIKEINDMPPNPNQPPSKPVLAPRPKPWETPQQNQQALNYGYPYQTRSDPQPIQQTVSQTSSDDGTVSELQDNGQPSQHNDKAHLVSEPWWGKKTVKITELDEADEMRTSSTRPNQRAWVPPQPPAVVMPEAVATIRQPKASVQKRLSSNDDISVATNLEDTENEAARTTVSVAEVKYPSNTTIDLNHSEIQEERMDTVEVNN</sequence>
<reference evidence="2" key="1">
    <citation type="journal article" date="2022" name="Nat. Commun.">
        <title>Chromosome evolution and the genetic basis of agronomically important traits in greater yam.</title>
        <authorList>
            <person name="Bredeson J.V."/>
            <person name="Lyons J.B."/>
            <person name="Oniyinde I.O."/>
            <person name="Okereke N.R."/>
            <person name="Kolade O."/>
            <person name="Nnabue I."/>
            <person name="Nwadili C.O."/>
            <person name="Hribova E."/>
            <person name="Parker M."/>
            <person name="Nwogha J."/>
            <person name="Shu S."/>
            <person name="Carlson J."/>
            <person name="Kariba R."/>
            <person name="Muthemba S."/>
            <person name="Knop K."/>
            <person name="Barton G.J."/>
            <person name="Sherwood A.V."/>
            <person name="Lopez-Montes A."/>
            <person name="Asiedu R."/>
            <person name="Jamnadass R."/>
            <person name="Muchugi A."/>
            <person name="Goodstein D."/>
            <person name="Egesi C.N."/>
            <person name="Featherston J."/>
            <person name="Asfaw A."/>
            <person name="Simpson G.G."/>
            <person name="Dolezel J."/>
            <person name="Hendre P.S."/>
            <person name="Van Deynze A."/>
            <person name="Kumar P.L."/>
            <person name="Obidiegwu J.E."/>
            <person name="Bhattacharjee R."/>
            <person name="Rokhsar D.S."/>
        </authorList>
    </citation>
    <scope>NUCLEOTIDE SEQUENCE [LARGE SCALE GENOMIC DNA]</scope>
    <source>
        <strain evidence="2">cv. TDa95/00328</strain>
    </source>
</reference>
<evidence type="ECO:0000313" key="1">
    <source>
        <dbReference type="EMBL" id="KAH7658721.1"/>
    </source>
</evidence>
<dbReference type="EMBL" id="CM037027">
    <property type="protein sequence ID" value="KAH7658721.1"/>
    <property type="molecule type" value="Genomic_DNA"/>
</dbReference>
<gene>
    <name evidence="1" type="ORF">IHE45_17G108600</name>
</gene>
<comment type="caution">
    <text evidence="1">The sequence shown here is derived from an EMBL/GenBank/DDBJ whole genome shotgun (WGS) entry which is preliminary data.</text>
</comment>